<organism evidence="2 3">
    <name type="scientific">Cecembia calidifontis</name>
    <dbReference type="NCBI Taxonomy" id="1187080"/>
    <lineage>
        <taxon>Bacteria</taxon>
        <taxon>Pseudomonadati</taxon>
        <taxon>Bacteroidota</taxon>
        <taxon>Cytophagia</taxon>
        <taxon>Cytophagales</taxon>
        <taxon>Cyclobacteriaceae</taxon>
        <taxon>Cecembia</taxon>
    </lineage>
</organism>
<dbReference type="PANTHER" id="PTHR48079">
    <property type="entry name" value="PROTEIN YEEZ"/>
    <property type="match status" value="1"/>
</dbReference>
<comment type="caution">
    <text evidence="2">The sequence shown here is derived from an EMBL/GenBank/DDBJ whole genome shotgun (WGS) entry which is preliminary data.</text>
</comment>
<dbReference type="PANTHER" id="PTHR48079:SF6">
    <property type="entry name" value="NAD(P)-BINDING DOMAIN-CONTAINING PROTEIN-RELATED"/>
    <property type="match status" value="1"/>
</dbReference>
<dbReference type="InterPro" id="IPR036291">
    <property type="entry name" value="NAD(P)-bd_dom_sf"/>
</dbReference>
<name>A0A4Q7P7D6_9BACT</name>
<dbReference type="GO" id="GO:0004029">
    <property type="term" value="F:aldehyde dehydrogenase (NAD+) activity"/>
    <property type="evidence" value="ECO:0007669"/>
    <property type="project" value="TreeGrafter"/>
</dbReference>
<protein>
    <submittedName>
        <fullName evidence="2">Nucleoside-diphosphate-sugar epimerase</fullName>
    </submittedName>
</protein>
<evidence type="ECO:0000313" key="2">
    <source>
        <dbReference type="EMBL" id="RZS95945.1"/>
    </source>
</evidence>
<dbReference type="GO" id="GO:0005737">
    <property type="term" value="C:cytoplasm"/>
    <property type="evidence" value="ECO:0007669"/>
    <property type="project" value="TreeGrafter"/>
</dbReference>
<feature type="domain" description="6-phosphogluconate dehydrogenase NADP-binding" evidence="1">
    <location>
        <begin position="4"/>
        <end position="50"/>
    </location>
</feature>
<keyword evidence="3" id="KW-1185">Reference proteome</keyword>
<accession>A0A4Q7P7D6</accession>
<evidence type="ECO:0000313" key="3">
    <source>
        <dbReference type="Proteomes" id="UP000292209"/>
    </source>
</evidence>
<dbReference type="InterPro" id="IPR006115">
    <property type="entry name" value="6PGDH_NADP-bd"/>
</dbReference>
<gene>
    <name evidence="2" type="ORF">BC751_1498</name>
</gene>
<dbReference type="Gene3D" id="3.40.50.720">
    <property type="entry name" value="NAD(P)-binding Rossmann-like Domain"/>
    <property type="match status" value="1"/>
</dbReference>
<dbReference type="AlphaFoldDB" id="A0A4Q7P7D6"/>
<dbReference type="EMBL" id="SGXG01000001">
    <property type="protein sequence ID" value="RZS95945.1"/>
    <property type="molecule type" value="Genomic_DNA"/>
</dbReference>
<dbReference type="GO" id="GO:0050661">
    <property type="term" value="F:NADP binding"/>
    <property type="evidence" value="ECO:0007669"/>
    <property type="project" value="InterPro"/>
</dbReference>
<dbReference type="Proteomes" id="UP000292209">
    <property type="component" value="Unassembled WGS sequence"/>
</dbReference>
<dbReference type="RefSeq" id="WP_130274967.1">
    <property type="nucleotide sequence ID" value="NZ_SGXG01000001.1"/>
</dbReference>
<dbReference type="Pfam" id="PF03446">
    <property type="entry name" value="NAD_binding_2"/>
    <property type="match status" value="1"/>
</dbReference>
<proteinExistence type="predicted"/>
<dbReference type="OrthoDB" id="751203at2"/>
<reference evidence="2 3" key="1">
    <citation type="submission" date="2019-02" db="EMBL/GenBank/DDBJ databases">
        <title>Genomic Encyclopedia of Archaeal and Bacterial Type Strains, Phase II (KMG-II): from individual species to whole genera.</title>
        <authorList>
            <person name="Goeker M."/>
        </authorList>
    </citation>
    <scope>NUCLEOTIDE SEQUENCE [LARGE SCALE GENOMIC DNA]</scope>
    <source>
        <strain evidence="2 3">DSM 21411</strain>
    </source>
</reference>
<sequence length="272" mass="30775">MPRVSIIGLGWLGKPLAEFLLKKGFEVKGSTTSAEKAERLKKEGIPAFQFRLQPYPQGLAYHSLFESDIIFINIPPRSRSMPETYHPEQIKFLKEMIAQAGVKKVIYVSSTSVYPDLCQIAKEEDFLDEENTGNKALLTAEKLLAKDKVFDLTIIRYGGLLGVDRIPGRYFSGKENVDGNAPVNYIHQEDAVSLASWIIEKDLWNETFNGVAPFHPSRREVFEKNAVDMGFPPPKSYSSEDGLWKEIAADKILATGFRFKFSDPLDFSYRLQ</sequence>
<dbReference type="SUPFAM" id="SSF51735">
    <property type="entry name" value="NAD(P)-binding Rossmann-fold domains"/>
    <property type="match status" value="1"/>
</dbReference>
<evidence type="ECO:0000259" key="1">
    <source>
        <dbReference type="Pfam" id="PF03446"/>
    </source>
</evidence>
<dbReference type="InterPro" id="IPR051783">
    <property type="entry name" value="NAD(P)-dependent_oxidoreduct"/>
</dbReference>